<sequence length="62" mass="6698">PSAHPQPTICAVGSPRVCQSPSASWLEDPSSPPPASESRTLPWPFDPAAPPRSQLPRFHHHP</sequence>
<organism evidence="2 3">
    <name type="scientific">Cirrhinus mrigala</name>
    <name type="common">Mrigala</name>
    <dbReference type="NCBI Taxonomy" id="683832"/>
    <lineage>
        <taxon>Eukaryota</taxon>
        <taxon>Metazoa</taxon>
        <taxon>Chordata</taxon>
        <taxon>Craniata</taxon>
        <taxon>Vertebrata</taxon>
        <taxon>Euteleostomi</taxon>
        <taxon>Actinopterygii</taxon>
        <taxon>Neopterygii</taxon>
        <taxon>Teleostei</taxon>
        <taxon>Ostariophysi</taxon>
        <taxon>Cypriniformes</taxon>
        <taxon>Cyprinidae</taxon>
        <taxon>Labeoninae</taxon>
        <taxon>Labeonini</taxon>
        <taxon>Cirrhinus</taxon>
    </lineage>
</organism>
<protein>
    <submittedName>
        <fullName evidence="2">Uncharacterized protein</fullName>
    </submittedName>
</protein>
<accession>A0ABD0MZH7</accession>
<proteinExistence type="predicted"/>
<comment type="caution">
    <text evidence="2">The sequence shown here is derived from an EMBL/GenBank/DDBJ whole genome shotgun (WGS) entry which is preliminary data.</text>
</comment>
<dbReference type="AlphaFoldDB" id="A0ABD0MZH7"/>
<name>A0ABD0MZH7_CIRMR</name>
<keyword evidence="3" id="KW-1185">Reference proteome</keyword>
<dbReference type="Proteomes" id="UP001529510">
    <property type="component" value="Unassembled WGS sequence"/>
</dbReference>
<feature type="non-terminal residue" evidence="2">
    <location>
        <position position="1"/>
    </location>
</feature>
<evidence type="ECO:0000256" key="1">
    <source>
        <dbReference type="SAM" id="MobiDB-lite"/>
    </source>
</evidence>
<evidence type="ECO:0000313" key="3">
    <source>
        <dbReference type="Proteomes" id="UP001529510"/>
    </source>
</evidence>
<feature type="non-terminal residue" evidence="2">
    <location>
        <position position="62"/>
    </location>
</feature>
<reference evidence="2 3" key="1">
    <citation type="submission" date="2024-05" db="EMBL/GenBank/DDBJ databases">
        <title>Genome sequencing and assembly of Indian major carp, Cirrhinus mrigala (Hamilton, 1822).</title>
        <authorList>
            <person name="Mohindra V."/>
            <person name="Chowdhury L.M."/>
            <person name="Lal K."/>
            <person name="Jena J.K."/>
        </authorList>
    </citation>
    <scope>NUCLEOTIDE SEQUENCE [LARGE SCALE GENOMIC DNA]</scope>
    <source>
        <strain evidence="2">CM1030</strain>
        <tissue evidence="2">Blood</tissue>
    </source>
</reference>
<dbReference type="EMBL" id="JAMKFB020000025">
    <property type="protein sequence ID" value="KAL0154678.1"/>
    <property type="molecule type" value="Genomic_DNA"/>
</dbReference>
<evidence type="ECO:0000313" key="2">
    <source>
        <dbReference type="EMBL" id="KAL0154678.1"/>
    </source>
</evidence>
<gene>
    <name evidence="2" type="ORF">M9458_048941</name>
</gene>
<feature type="region of interest" description="Disordered" evidence="1">
    <location>
        <begin position="1"/>
        <end position="62"/>
    </location>
</feature>